<dbReference type="Pfam" id="PF08531">
    <property type="entry name" value="Bac_rhamnosid_N"/>
    <property type="match status" value="1"/>
</dbReference>
<dbReference type="Proteomes" id="UP000823935">
    <property type="component" value="Unassembled WGS sequence"/>
</dbReference>
<comment type="catalytic activity">
    <reaction evidence="1">
        <text>Hydrolysis of terminal non-reducing alpha-L-rhamnose residues in alpha-L-rhamnosides.</text>
        <dbReference type="EC" id="3.2.1.40"/>
    </reaction>
</comment>
<dbReference type="SUPFAM" id="SSF48208">
    <property type="entry name" value="Six-hairpin glycosidases"/>
    <property type="match status" value="1"/>
</dbReference>
<evidence type="ECO:0000256" key="1">
    <source>
        <dbReference type="ARBA" id="ARBA00001445"/>
    </source>
</evidence>
<dbReference type="EC" id="3.2.1.40" evidence="2"/>
<accession>A0A9D1ETZ5</accession>
<evidence type="ECO:0000259" key="6">
    <source>
        <dbReference type="Pfam" id="PF17389"/>
    </source>
</evidence>
<organism evidence="8 9">
    <name type="scientific">Candidatus Limivivens intestinipullorum</name>
    <dbReference type="NCBI Taxonomy" id="2840858"/>
    <lineage>
        <taxon>Bacteria</taxon>
        <taxon>Bacillati</taxon>
        <taxon>Bacillota</taxon>
        <taxon>Clostridia</taxon>
        <taxon>Lachnospirales</taxon>
        <taxon>Lachnospiraceae</taxon>
        <taxon>Lachnospiraceae incertae sedis</taxon>
        <taxon>Candidatus Limivivens</taxon>
    </lineage>
</organism>
<evidence type="ECO:0000259" key="4">
    <source>
        <dbReference type="Pfam" id="PF05592"/>
    </source>
</evidence>
<dbReference type="Pfam" id="PF25788">
    <property type="entry name" value="Ig_Rha78A_N"/>
    <property type="match status" value="1"/>
</dbReference>
<evidence type="ECO:0000313" key="8">
    <source>
        <dbReference type="EMBL" id="HIS32199.1"/>
    </source>
</evidence>
<dbReference type="PANTHER" id="PTHR33307">
    <property type="entry name" value="ALPHA-RHAMNOSIDASE (EUROFUNG)"/>
    <property type="match status" value="1"/>
</dbReference>
<dbReference type="InterPro" id="IPR008902">
    <property type="entry name" value="Rhamnosid_concanavalin"/>
</dbReference>
<feature type="domain" description="Alpha-L-rhamnosidase concanavalin-like" evidence="4">
    <location>
        <begin position="313"/>
        <end position="405"/>
    </location>
</feature>
<dbReference type="InterPro" id="IPR035398">
    <property type="entry name" value="Bac_rhamnosid_C"/>
</dbReference>
<dbReference type="GO" id="GO:0030596">
    <property type="term" value="F:alpha-L-rhamnosidase activity"/>
    <property type="evidence" value="ECO:0007669"/>
    <property type="project" value="UniProtKB-EC"/>
</dbReference>
<dbReference type="InterPro" id="IPR013737">
    <property type="entry name" value="Bac_rhamnosid_N"/>
</dbReference>
<dbReference type="Pfam" id="PF05592">
    <property type="entry name" value="Bac_rhamnosid"/>
    <property type="match status" value="1"/>
</dbReference>
<dbReference type="InterPro" id="IPR012341">
    <property type="entry name" value="6hp_glycosidase-like_sf"/>
</dbReference>
<keyword evidence="3 8" id="KW-0378">Hydrolase</keyword>
<feature type="domain" description="Alpha-L-rhamnosidase six-hairpin glycosidase" evidence="6">
    <location>
        <begin position="425"/>
        <end position="763"/>
    </location>
</feature>
<dbReference type="Gene3D" id="2.60.40.10">
    <property type="entry name" value="Immunoglobulins"/>
    <property type="match status" value="1"/>
</dbReference>
<sequence length="855" mass="97725">MKIIRMRTENRETPMGIDVPSPVFSWNVLTDTKNWRQKSYRITVVRDGVHAWDSGKVLSDQMVQIPYQGERLRSDTRYEWRVEVEGSDGSSETSEASWFETGLLADSDWKGIYIGETEDFCYHLYRKAFGLGKKVVRARLFVSGLGHHVCWINGKPVSDRVLEPGWADYRKTNFYSVYDVTGLLQKGENAIGVKLGDGMYNVPGGRYVYYARSYGKMKLNVQLNYTCEDGSTGCLYTDKTWKMAPSPIKFCCIYGGEDYDGRLERKGFSRGDYREDASWIPVTEVEPPAGKRRASMMAPMRVMQRYRPYSVRKNGKGAWLYDFGTNFSGWARIQIRKNQAAPGTKIVMTPGELLDNEFVPVQNNRPYAWTYFLNDEDVQEFAPDFTYTGFRYLQVEGAVPDTAATSADMPAIEKIMGEFIYPDVEQTGEFHCSNSLFNDIHKIVCQAILSNMKSYLTDCPHREKLPWLEQTHLIAPGVMYNYDVQCLYEKAEQDMADSQRDTGLVPDICPEYVVFGYHEGFVDSPEWGSACVLNPWYMYQMYGNTKTAEKYYDVMKRYVDYLTSRTHHHVLHHGLGDWLDIGPNRPHSQNTPVPVVATCIYYYDLCVMERTAKALGKDSDAREFARLKEEVFREYNLQFYDDQTGRYATGSQAAQAMSLVVGLVPEKERQRVIEQLRRDIVNRGYAITAGDVGHPFLITAAIQNGLSDLINEMTNQTDTPGYGYQVVNGATTLTEEWDGPEPGNPHGSQNHFMLGGIEEWFYAGLGGIRMIHGKRPFGEVDIEPYFPEDMGYCHVRVFHPYGKLFVNWKREETQIVLEVKVPANLTAHIRTGENEVQTVGSGTWEFRIPVPEQEV</sequence>
<dbReference type="Gene3D" id="1.50.10.10">
    <property type="match status" value="1"/>
</dbReference>
<dbReference type="InterPro" id="IPR008928">
    <property type="entry name" value="6-hairpin_glycosidase_sf"/>
</dbReference>
<dbReference type="InterPro" id="IPR016007">
    <property type="entry name" value="Alpha_rhamnosid"/>
</dbReference>
<evidence type="ECO:0000259" key="5">
    <source>
        <dbReference type="Pfam" id="PF08531"/>
    </source>
</evidence>
<proteinExistence type="predicted"/>
<evidence type="ECO:0000313" key="9">
    <source>
        <dbReference type="Proteomes" id="UP000823935"/>
    </source>
</evidence>
<feature type="domain" description="Alpha-L-rhamnosidase C-terminal" evidence="7">
    <location>
        <begin position="774"/>
        <end position="830"/>
    </location>
</feature>
<dbReference type="AlphaFoldDB" id="A0A9D1ETZ5"/>
<reference evidence="8" key="1">
    <citation type="submission" date="2020-10" db="EMBL/GenBank/DDBJ databases">
        <authorList>
            <person name="Gilroy R."/>
        </authorList>
    </citation>
    <scope>NUCLEOTIDE SEQUENCE</scope>
    <source>
        <strain evidence="8">CHK190-19873</strain>
    </source>
</reference>
<name>A0A9D1ETZ5_9FIRM</name>
<feature type="domain" description="Bacterial alpha-L-rhamnosidase N-terminal" evidence="5">
    <location>
        <begin position="133"/>
        <end position="304"/>
    </location>
</feature>
<evidence type="ECO:0000256" key="3">
    <source>
        <dbReference type="ARBA" id="ARBA00022801"/>
    </source>
</evidence>
<dbReference type="Pfam" id="PF17389">
    <property type="entry name" value="Bac_rhamnosid6H"/>
    <property type="match status" value="1"/>
</dbReference>
<dbReference type="Pfam" id="PF17390">
    <property type="entry name" value="Bac_rhamnosid_C"/>
    <property type="match status" value="1"/>
</dbReference>
<dbReference type="Gene3D" id="2.60.120.260">
    <property type="entry name" value="Galactose-binding domain-like"/>
    <property type="match status" value="2"/>
</dbReference>
<dbReference type="InterPro" id="IPR013783">
    <property type="entry name" value="Ig-like_fold"/>
</dbReference>
<dbReference type="PIRSF" id="PIRSF010631">
    <property type="entry name" value="A-rhamnsds"/>
    <property type="match status" value="1"/>
</dbReference>
<dbReference type="InterPro" id="IPR035396">
    <property type="entry name" value="Bac_rhamnosid6H"/>
</dbReference>
<dbReference type="GO" id="GO:0005975">
    <property type="term" value="P:carbohydrate metabolic process"/>
    <property type="evidence" value="ECO:0007669"/>
    <property type="project" value="InterPro"/>
</dbReference>
<gene>
    <name evidence="8" type="ORF">IAB44_11755</name>
</gene>
<dbReference type="Gene3D" id="2.60.420.10">
    <property type="entry name" value="Maltose phosphorylase, domain 3"/>
    <property type="match status" value="1"/>
</dbReference>
<dbReference type="PANTHER" id="PTHR33307:SF11">
    <property type="entry name" value="ALPHA-L-RHAMNOSIDASE"/>
    <property type="match status" value="1"/>
</dbReference>
<dbReference type="EMBL" id="DVIQ01000073">
    <property type="protein sequence ID" value="HIS32199.1"/>
    <property type="molecule type" value="Genomic_DNA"/>
</dbReference>
<evidence type="ECO:0000259" key="7">
    <source>
        <dbReference type="Pfam" id="PF17390"/>
    </source>
</evidence>
<comment type="caution">
    <text evidence="8">The sequence shown here is derived from an EMBL/GenBank/DDBJ whole genome shotgun (WGS) entry which is preliminary data.</text>
</comment>
<reference evidence="8" key="2">
    <citation type="journal article" date="2021" name="PeerJ">
        <title>Extensive microbial diversity within the chicken gut microbiome revealed by metagenomics and culture.</title>
        <authorList>
            <person name="Gilroy R."/>
            <person name="Ravi A."/>
            <person name="Getino M."/>
            <person name="Pursley I."/>
            <person name="Horton D.L."/>
            <person name="Alikhan N.F."/>
            <person name="Baker D."/>
            <person name="Gharbi K."/>
            <person name="Hall N."/>
            <person name="Watson M."/>
            <person name="Adriaenssens E.M."/>
            <person name="Foster-Nyarko E."/>
            <person name="Jarju S."/>
            <person name="Secka A."/>
            <person name="Antonio M."/>
            <person name="Oren A."/>
            <person name="Chaudhuri R.R."/>
            <person name="La Ragione R."/>
            <person name="Hildebrand F."/>
            <person name="Pallen M.J."/>
        </authorList>
    </citation>
    <scope>NUCLEOTIDE SEQUENCE</scope>
    <source>
        <strain evidence="8">CHK190-19873</strain>
    </source>
</reference>
<evidence type="ECO:0000256" key="2">
    <source>
        <dbReference type="ARBA" id="ARBA00012652"/>
    </source>
</evidence>
<protein>
    <recommendedName>
        <fullName evidence="2">alpha-L-rhamnosidase</fullName>
        <ecNumber evidence="2">3.2.1.40</ecNumber>
    </recommendedName>
</protein>